<keyword evidence="1" id="KW-0472">Membrane</keyword>
<gene>
    <name evidence="2" type="ORF">BN2475_1070010</name>
</gene>
<sequence length="105" mass="11444">MDVNLLYRYLSPGCAALLCIVLLASGFFSAGERTADDGERPEGCDMSVPGGMVRLVQLSVQQVTCHCPLDSIPVVHRLCAKFMRGACPLPLGDVDSWKNQTERFV</sequence>
<name>A0A1N7SMI0_9BURK</name>
<keyword evidence="1" id="KW-1133">Transmembrane helix</keyword>
<keyword evidence="3" id="KW-1185">Reference proteome</keyword>
<feature type="transmembrane region" description="Helical" evidence="1">
    <location>
        <begin position="6"/>
        <end position="30"/>
    </location>
</feature>
<accession>A0A1N7SMI0</accession>
<evidence type="ECO:0000313" key="3">
    <source>
        <dbReference type="Proteomes" id="UP000187012"/>
    </source>
</evidence>
<dbReference type="AlphaFoldDB" id="A0A1N7SMI0"/>
<protein>
    <submittedName>
        <fullName evidence="2">Uncharacterized protein</fullName>
    </submittedName>
</protein>
<reference evidence="2 3" key="1">
    <citation type="submission" date="2016-12" db="EMBL/GenBank/DDBJ databases">
        <authorList>
            <person name="Song W.-J."/>
            <person name="Kurnit D.M."/>
        </authorList>
    </citation>
    <scope>NUCLEOTIDE SEQUENCE [LARGE SCALE GENOMIC DNA]</scope>
    <source>
        <strain evidence="2 3">STM7296</strain>
    </source>
</reference>
<proteinExistence type="predicted"/>
<evidence type="ECO:0000313" key="2">
    <source>
        <dbReference type="EMBL" id="SIT48637.1"/>
    </source>
</evidence>
<dbReference type="STRING" id="1247936.BN2475_1070010"/>
<dbReference type="EMBL" id="CYGX02000107">
    <property type="protein sequence ID" value="SIT48637.1"/>
    <property type="molecule type" value="Genomic_DNA"/>
</dbReference>
<evidence type="ECO:0000256" key="1">
    <source>
        <dbReference type="SAM" id="Phobius"/>
    </source>
</evidence>
<keyword evidence="1" id="KW-0812">Transmembrane</keyword>
<organism evidence="2 3">
    <name type="scientific">Paraburkholderia ribeironis</name>
    <dbReference type="NCBI Taxonomy" id="1247936"/>
    <lineage>
        <taxon>Bacteria</taxon>
        <taxon>Pseudomonadati</taxon>
        <taxon>Pseudomonadota</taxon>
        <taxon>Betaproteobacteria</taxon>
        <taxon>Burkholderiales</taxon>
        <taxon>Burkholderiaceae</taxon>
        <taxon>Paraburkholderia</taxon>
    </lineage>
</organism>
<dbReference type="Proteomes" id="UP000187012">
    <property type="component" value="Unassembled WGS sequence"/>
</dbReference>